<dbReference type="InterPro" id="IPR038764">
    <property type="entry name" value="GNAT_N_AcTrfase_prd"/>
</dbReference>
<accession>A0ABS9UHQ4</accession>
<reference evidence="2 3" key="1">
    <citation type="submission" date="2022-03" db="EMBL/GenBank/DDBJ databases">
        <authorList>
            <person name="Jo J.-H."/>
            <person name="Im W.-T."/>
        </authorList>
    </citation>
    <scope>NUCLEOTIDE SEQUENCE [LARGE SCALE GENOMIC DNA]</scope>
    <source>
        <strain evidence="2 3">MA9</strain>
    </source>
</reference>
<organism evidence="2 3">
    <name type="scientific">Solibacillus palustris</name>
    <dbReference type="NCBI Taxonomy" id="2908203"/>
    <lineage>
        <taxon>Bacteria</taxon>
        <taxon>Bacillati</taxon>
        <taxon>Bacillota</taxon>
        <taxon>Bacilli</taxon>
        <taxon>Bacillales</taxon>
        <taxon>Caryophanaceae</taxon>
        <taxon>Solibacillus</taxon>
    </lineage>
</organism>
<protein>
    <submittedName>
        <fullName evidence="2">GNAT family N-acetyltransferase</fullName>
        <ecNumber evidence="2">2.3.1.-</ecNumber>
    </submittedName>
</protein>
<dbReference type="EMBL" id="JAKZFC010000009">
    <property type="protein sequence ID" value="MCH7323685.1"/>
    <property type="molecule type" value="Genomic_DNA"/>
</dbReference>
<dbReference type="PANTHER" id="PTHR41700">
    <property type="entry name" value="GCN5-RELATED N-ACETYLTRANSFERASE"/>
    <property type="match status" value="1"/>
</dbReference>
<dbReference type="PANTHER" id="PTHR41700:SF1">
    <property type="entry name" value="N-ACETYLTRANSFERASE DOMAIN-CONTAINING PROTEIN"/>
    <property type="match status" value="1"/>
</dbReference>
<evidence type="ECO:0000313" key="2">
    <source>
        <dbReference type="EMBL" id="MCH7323685.1"/>
    </source>
</evidence>
<keyword evidence="3" id="KW-1185">Reference proteome</keyword>
<name>A0ABS9UHQ4_9BACL</name>
<sequence>MLKSVTIKELTTIEQIEEARKLEHEIWAVGSIPVHQTIATIRTGGIVLGAYLNDDLIGFNYSCPGYMEESIYLYSHMLGIKRNYREQGVGELLKIYLKDLAIDRGYRNCRWTFDPLEARNGFLNFTKLRSHSDTYIENCYGEMEDPFNRSLPTDRLWVEWQLVDNDYLRWDAKVDELIEEAIPVVECVPNMVGLPTLDPKQTFRMGEALIYDAYLLPIPTNFQKIKVESPALAEDWRYKTRHIMQEMFKQGYKIIHLIKKDEHISHYVLVKRTLFAL</sequence>
<proteinExistence type="predicted"/>
<comment type="caution">
    <text evidence="2">The sequence shown here is derived from an EMBL/GenBank/DDBJ whole genome shotgun (WGS) entry which is preliminary data.</text>
</comment>
<dbReference type="RefSeq" id="WP_241370845.1">
    <property type="nucleotide sequence ID" value="NZ_JAKZFC010000009.1"/>
</dbReference>
<keyword evidence="2" id="KW-0808">Transferase</keyword>
<dbReference type="InterPro" id="IPR000182">
    <property type="entry name" value="GNAT_dom"/>
</dbReference>
<keyword evidence="2" id="KW-0012">Acyltransferase</keyword>
<evidence type="ECO:0000313" key="3">
    <source>
        <dbReference type="Proteomes" id="UP001316087"/>
    </source>
</evidence>
<dbReference type="InterPro" id="IPR016181">
    <property type="entry name" value="Acyl_CoA_acyltransferase"/>
</dbReference>
<dbReference type="SUPFAM" id="SSF55729">
    <property type="entry name" value="Acyl-CoA N-acyltransferases (Nat)"/>
    <property type="match status" value="1"/>
</dbReference>
<dbReference type="Gene3D" id="3.40.630.30">
    <property type="match status" value="1"/>
</dbReference>
<dbReference type="CDD" id="cd04301">
    <property type="entry name" value="NAT_SF"/>
    <property type="match status" value="1"/>
</dbReference>
<evidence type="ECO:0000259" key="1">
    <source>
        <dbReference type="PROSITE" id="PS51186"/>
    </source>
</evidence>
<gene>
    <name evidence="2" type="ORF">LZ480_17580</name>
</gene>
<dbReference type="Proteomes" id="UP001316087">
    <property type="component" value="Unassembled WGS sequence"/>
</dbReference>
<feature type="domain" description="N-acetyltransferase" evidence="1">
    <location>
        <begin position="5"/>
        <end position="142"/>
    </location>
</feature>
<dbReference type="PROSITE" id="PS51186">
    <property type="entry name" value="GNAT"/>
    <property type="match status" value="1"/>
</dbReference>
<dbReference type="GO" id="GO:0016746">
    <property type="term" value="F:acyltransferase activity"/>
    <property type="evidence" value="ECO:0007669"/>
    <property type="project" value="UniProtKB-KW"/>
</dbReference>
<dbReference type="EC" id="2.3.1.-" evidence="2"/>